<keyword evidence="5" id="KW-0418">Kinase</keyword>
<dbReference type="EMBL" id="CP015772">
    <property type="protein sequence ID" value="ANH82008.1"/>
    <property type="molecule type" value="Genomic_DNA"/>
</dbReference>
<dbReference type="InterPro" id="IPR005467">
    <property type="entry name" value="His_kinase_dom"/>
</dbReference>
<dbReference type="PROSITE" id="PS51257">
    <property type="entry name" value="PROKAR_LIPOPROTEIN"/>
    <property type="match status" value="1"/>
</dbReference>
<evidence type="ECO:0000256" key="7">
    <source>
        <dbReference type="SAM" id="Phobius"/>
    </source>
</evidence>
<dbReference type="PROSITE" id="PS50109">
    <property type="entry name" value="HIS_KIN"/>
    <property type="match status" value="1"/>
</dbReference>
<gene>
    <name evidence="9" type="ORF">A8C56_14440</name>
</gene>
<dbReference type="InterPro" id="IPR036097">
    <property type="entry name" value="HisK_dim/P_sf"/>
</dbReference>
<dbReference type="PANTHER" id="PTHR43711:SF1">
    <property type="entry name" value="HISTIDINE KINASE 1"/>
    <property type="match status" value="1"/>
</dbReference>
<dbReference type="SUPFAM" id="SSF55874">
    <property type="entry name" value="ATPase domain of HSP90 chaperone/DNA topoisomerase II/histidine kinase"/>
    <property type="match status" value="1"/>
</dbReference>
<feature type="domain" description="Histidine kinase" evidence="8">
    <location>
        <begin position="209"/>
        <end position="424"/>
    </location>
</feature>
<feature type="transmembrane region" description="Helical" evidence="7">
    <location>
        <begin position="72"/>
        <end position="93"/>
    </location>
</feature>
<feature type="transmembrane region" description="Helical" evidence="7">
    <location>
        <begin position="21"/>
        <end position="42"/>
    </location>
</feature>
<keyword evidence="10" id="KW-1185">Reference proteome</keyword>
<keyword evidence="7" id="KW-1133">Transmembrane helix</keyword>
<feature type="transmembrane region" description="Helical" evidence="7">
    <location>
        <begin position="122"/>
        <end position="141"/>
    </location>
</feature>
<sequence>MVRYCKWLIGSSIFFTLEARIFHAVCIGLIACISVNIPIAVYLGIPRVPLLLSGVSVVAGVLYYLSRFKGLYPVSVALFQVFVNIALIANYYFNSGINGPTYTIFLLAFLVSVATSPTRQYYIWLPLNVLLITGLMTVELMQPGMIRLTYRNATSRYVDLATSYCIIAGFAFLITAYIRKAYNRQREELVAQSAALRAANNTRNRLLSILGHDLKEPLASLQGYLEMLADFDLEEEEKKEINSQLLVMTKNTSIMLSNILLWTRNQEQHFHANLQPLAVSDALRSVNDLARSISSRKQITFRSDLPEDAGVMADRQMLELIVRNLLMNAIKFTPKEGNICLSAQIDGTDCRIIVRDDGIGIPEALQPHIFSLESRPRFGTESEKGTGLGLMLCKEFTDIMGGQLTFTSDAAGGTTFVLTLPSVPVVRAHKARTQKDLHF</sequence>
<evidence type="ECO:0000256" key="2">
    <source>
        <dbReference type="ARBA" id="ARBA00012438"/>
    </source>
</evidence>
<feature type="transmembrane region" description="Helical" evidence="7">
    <location>
        <begin position="161"/>
        <end position="178"/>
    </location>
</feature>
<evidence type="ECO:0000256" key="5">
    <source>
        <dbReference type="ARBA" id="ARBA00022777"/>
    </source>
</evidence>
<proteinExistence type="predicted"/>
<name>A0A1A9I2W2_9BACT</name>
<evidence type="ECO:0000313" key="9">
    <source>
        <dbReference type="EMBL" id="ANH82008.1"/>
    </source>
</evidence>
<keyword evidence="7" id="KW-0472">Membrane</keyword>
<dbReference type="SMART" id="SM00388">
    <property type="entry name" value="HisKA"/>
    <property type="match status" value="1"/>
</dbReference>
<dbReference type="STRING" id="1176587.A8C56_14440"/>
<keyword evidence="7" id="KW-0812">Transmembrane</keyword>
<dbReference type="AlphaFoldDB" id="A0A1A9I2W2"/>
<protein>
    <recommendedName>
        <fullName evidence="2">histidine kinase</fullName>
        <ecNumber evidence="2">2.7.13.3</ecNumber>
    </recommendedName>
</protein>
<dbReference type="InterPro" id="IPR050736">
    <property type="entry name" value="Sensor_HK_Regulatory"/>
</dbReference>
<comment type="catalytic activity">
    <reaction evidence="1">
        <text>ATP + protein L-histidine = ADP + protein N-phospho-L-histidine.</text>
        <dbReference type="EC" id="2.7.13.3"/>
    </reaction>
</comment>
<dbReference type="Proteomes" id="UP000077667">
    <property type="component" value="Chromosome"/>
</dbReference>
<dbReference type="InterPro" id="IPR003661">
    <property type="entry name" value="HisK_dim/P_dom"/>
</dbReference>
<dbReference type="InterPro" id="IPR004358">
    <property type="entry name" value="Sig_transdc_His_kin-like_C"/>
</dbReference>
<keyword evidence="4" id="KW-0808">Transferase</keyword>
<evidence type="ECO:0000256" key="4">
    <source>
        <dbReference type="ARBA" id="ARBA00022679"/>
    </source>
</evidence>
<evidence type="ECO:0000259" key="8">
    <source>
        <dbReference type="PROSITE" id="PS50109"/>
    </source>
</evidence>
<evidence type="ECO:0000313" key="10">
    <source>
        <dbReference type="Proteomes" id="UP000077667"/>
    </source>
</evidence>
<dbReference type="Pfam" id="PF02518">
    <property type="entry name" value="HATPase_c"/>
    <property type="match status" value="1"/>
</dbReference>
<dbReference type="SMART" id="SM00387">
    <property type="entry name" value="HATPase_c"/>
    <property type="match status" value="1"/>
</dbReference>
<dbReference type="Pfam" id="PF00512">
    <property type="entry name" value="HisKA"/>
    <property type="match status" value="1"/>
</dbReference>
<dbReference type="EC" id="2.7.13.3" evidence="2"/>
<dbReference type="SUPFAM" id="SSF47384">
    <property type="entry name" value="Homodimeric domain of signal transducing histidine kinase"/>
    <property type="match status" value="1"/>
</dbReference>
<dbReference type="PANTHER" id="PTHR43711">
    <property type="entry name" value="TWO-COMPONENT HISTIDINE KINASE"/>
    <property type="match status" value="1"/>
</dbReference>
<dbReference type="InterPro" id="IPR003594">
    <property type="entry name" value="HATPase_dom"/>
</dbReference>
<dbReference type="Gene3D" id="1.10.287.130">
    <property type="match status" value="1"/>
</dbReference>
<dbReference type="PRINTS" id="PR00344">
    <property type="entry name" value="BCTRLSENSOR"/>
</dbReference>
<evidence type="ECO:0000256" key="6">
    <source>
        <dbReference type="ARBA" id="ARBA00023012"/>
    </source>
</evidence>
<dbReference type="OrthoDB" id="9810447at2"/>
<dbReference type="InterPro" id="IPR036890">
    <property type="entry name" value="HATPase_C_sf"/>
</dbReference>
<keyword evidence="6" id="KW-0902">Two-component regulatory system</keyword>
<keyword evidence="3" id="KW-0597">Phosphoprotein</keyword>
<reference evidence="9 10" key="1">
    <citation type="submission" date="2016-05" db="EMBL/GenBank/DDBJ databases">
        <title>Niabella ginsenosidivorans BS26 whole genome sequencing.</title>
        <authorList>
            <person name="Im W.T."/>
            <person name="Siddiqi M.Z."/>
        </authorList>
    </citation>
    <scope>NUCLEOTIDE SEQUENCE [LARGE SCALE GENOMIC DNA]</scope>
    <source>
        <strain evidence="9 10">BS26</strain>
    </source>
</reference>
<dbReference type="RefSeq" id="WP_067757389.1">
    <property type="nucleotide sequence ID" value="NZ_CP015772.1"/>
</dbReference>
<organism evidence="9 10">
    <name type="scientific">Niabella ginsenosidivorans</name>
    <dbReference type="NCBI Taxonomy" id="1176587"/>
    <lineage>
        <taxon>Bacteria</taxon>
        <taxon>Pseudomonadati</taxon>
        <taxon>Bacteroidota</taxon>
        <taxon>Chitinophagia</taxon>
        <taxon>Chitinophagales</taxon>
        <taxon>Chitinophagaceae</taxon>
        <taxon>Niabella</taxon>
    </lineage>
</organism>
<dbReference type="GO" id="GO:0000155">
    <property type="term" value="F:phosphorelay sensor kinase activity"/>
    <property type="evidence" value="ECO:0007669"/>
    <property type="project" value="InterPro"/>
</dbReference>
<accession>A0A1A9I2W2</accession>
<dbReference type="CDD" id="cd00082">
    <property type="entry name" value="HisKA"/>
    <property type="match status" value="1"/>
</dbReference>
<dbReference type="KEGG" id="nia:A8C56_14440"/>
<dbReference type="CDD" id="cd00075">
    <property type="entry name" value="HATPase"/>
    <property type="match status" value="1"/>
</dbReference>
<feature type="transmembrane region" description="Helical" evidence="7">
    <location>
        <begin position="99"/>
        <end position="115"/>
    </location>
</feature>
<evidence type="ECO:0000256" key="3">
    <source>
        <dbReference type="ARBA" id="ARBA00022553"/>
    </source>
</evidence>
<evidence type="ECO:0000256" key="1">
    <source>
        <dbReference type="ARBA" id="ARBA00000085"/>
    </source>
</evidence>
<feature type="transmembrane region" description="Helical" evidence="7">
    <location>
        <begin position="48"/>
        <end position="65"/>
    </location>
</feature>
<dbReference type="Gene3D" id="3.30.565.10">
    <property type="entry name" value="Histidine kinase-like ATPase, C-terminal domain"/>
    <property type="match status" value="1"/>
</dbReference>